<name>A0A087B3T6_9BIFI</name>
<dbReference type="EMBL" id="JGYV01000001">
    <property type="protein sequence ID" value="KFI65686.1"/>
    <property type="molecule type" value="Genomic_DNA"/>
</dbReference>
<proteinExistence type="predicted"/>
<dbReference type="eggNOG" id="ENOG5032YQS">
    <property type="taxonomic scope" value="Bacteria"/>
</dbReference>
<evidence type="ECO:0000313" key="1">
    <source>
        <dbReference type="EMBL" id="KFI65686.1"/>
    </source>
</evidence>
<gene>
    <name evidence="1" type="ORF">BCUN_0181</name>
</gene>
<sequence length="83" mass="9735">MDLQADINSYYDREVTRMINEKYGIDPMEALASYLGSETYAMFNDPTLEMLDFSPAGIFDMWESERVTGDPRNSLYLRRDEYV</sequence>
<reference evidence="1 2" key="1">
    <citation type="submission" date="2014-03" db="EMBL/GenBank/DDBJ databases">
        <title>Genomics of Bifidobacteria.</title>
        <authorList>
            <person name="Ventura M."/>
            <person name="Milani C."/>
            <person name="Lugli G.A."/>
        </authorList>
    </citation>
    <scope>NUCLEOTIDE SEQUENCE [LARGE SCALE GENOMIC DNA]</scope>
    <source>
        <strain evidence="1 2">LMG 10738</strain>
    </source>
</reference>
<accession>A0A087B3T6</accession>
<dbReference type="Proteomes" id="UP000029067">
    <property type="component" value="Unassembled WGS sequence"/>
</dbReference>
<evidence type="ECO:0000313" key="2">
    <source>
        <dbReference type="Proteomes" id="UP000029067"/>
    </source>
</evidence>
<dbReference type="AlphaFoldDB" id="A0A087B3T6"/>
<organism evidence="1 2">
    <name type="scientific">Bifidobacterium cuniculi</name>
    <dbReference type="NCBI Taxonomy" id="1688"/>
    <lineage>
        <taxon>Bacteria</taxon>
        <taxon>Bacillati</taxon>
        <taxon>Actinomycetota</taxon>
        <taxon>Actinomycetes</taxon>
        <taxon>Bifidobacteriales</taxon>
        <taxon>Bifidobacteriaceae</taxon>
        <taxon>Bifidobacterium</taxon>
    </lineage>
</organism>
<dbReference type="STRING" id="1688.BCUN_0181"/>
<keyword evidence="2" id="KW-1185">Reference proteome</keyword>
<protein>
    <submittedName>
        <fullName evidence="1">Uncharacterized protein</fullName>
    </submittedName>
</protein>
<comment type="caution">
    <text evidence="1">The sequence shown here is derived from an EMBL/GenBank/DDBJ whole genome shotgun (WGS) entry which is preliminary data.</text>
</comment>